<dbReference type="PROSITE" id="PS51257">
    <property type="entry name" value="PROKAR_LIPOPROTEIN"/>
    <property type="match status" value="1"/>
</dbReference>
<dbReference type="AlphaFoldDB" id="A0A0A7UX68"/>
<gene>
    <name evidence="1" type="ORF">OY14_04335</name>
</gene>
<evidence type="ECO:0000313" key="2">
    <source>
        <dbReference type="Proteomes" id="UP000030940"/>
    </source>
</evidence>
<dbReference type="Proteomes" id="UP000030940">
    <property type="component" value="Plasmid cp26"/>
</dbReference>
<reference evidence="1 2" key="1">
    <citation type="journal article" date="2015" name="Genome Announc.">
        <title>Genome Sequence of Borrelia chilensis VA1, a South American Member of the Lyme Borreliosis Group.</title>
        <authorList>
            <person name="Huang W."/>
            <person name="Ojaimi C."/>
            <person name="Fallon J.T."/>
            <person name="Travisany D."/>
            <person name="Maass A."/>
            <person name="Ivanova L."/>
            <person name="Tomova A."/>
            <person name="Gonzalez-Acuna D."/>
            <person name="Godfrey H.P."/>
            <person name="Cabello F.C."/>
        </authorList>
    </citation>
    <scope>NUCLEOTIDE SEQUENCE [LARGE SCALE GENOMIC DNA]</scope>
    <source>
        <strain evidence="1 2">VA1</strain>
        <plasmid evidence="1">cp26</plasmid>
    </source>
</reference>
<keyword evidence="2" id="KW-1185">Reference proteome</keyword>
<accession>A0A0A7UX68</accession>
<protein>
    <recommendedName>
        <fullName evidence="3">Lipoprotein</fullName>
    </recommendedName>
</protein>
<geneLocation type="plasmid" evidence="1 2">
    <name>cp26</name>
</geneLocation>
<sequence length="347" mass="40895">MKYIKIISLFLLILGCKSIPNGNFNLHDTSHKLGKLKFQEDSMISRNYDNKISIVGIYSPLTEKENFKVNIYIEKKGLQINPESVLINEEKINYLKYKAELKVKSSFNKSIISISLNNSRDLLTYIYDKSIGKYINIDFQDNWNVSHSTKFNKEYILKYLTDFDKESKISKNIFQKHIDSRKIEIEKTELKTEYNEIEDYYIYSMEIPKLFEKSNTLSETYETFVIANYYPCENLNILFLNLSLYSDQLRFLNSIYDENNIKLKIEPPERTLKDSKTIKETLNIVLSPQKIIEMTKNIEKDVTLKLKSYGEKGEFIFEIYKPLLLKFLKEVDHCIKNLQSSKLNPVS</sequence>
<dbReference type="HOGENOM" id="CLU_798479_0_0_12"/>
<evidence type="ECO:0008006" key="3">
    <source>
        <dbReference type="Google" id="ProtNLM"/>
    </source>
</evidence>
<organism evidence="1 2">
    <name type="scientific">Borreliella chilensis</name>
    <dbReference type="NCBI Taxonomy" id="1245910"/>
    <lineage>
        <taxon>Bacteria</taxon>
        <taxon>Pseudomonadati</taxon>
        <taxon>Spirochaetota</taxon>
        <taxon>Spirochaetia</taxon>
        <taxon>Spirochaetales</taxon>
        <taxon>Borreliaceae</taxon>
        <taxon>Borreliella</taxon>
    </lineage>
</organism>
<proteinExistence type="predicted"/>
<dbReference type="EMBL" id="CP009911">
    <property type="protein sequence ID" value="AJA90680.1"/>
    <property type="molecule type" value="Genomic_DNA"/>
</dbReference>
<name>A0A0A7UX68_9SPIR</name>
<keyword evidence="1" id="KW-0614">Plasmid</keyword>
<dbReference type="KEGG" id="bchi:OY14_04335"/>
<evidence type="ECO:0000313" key="1">
    <source>
        <dbReference type="EMBL" id="AJA90680.1"/>
    </source>
</evidence>